<dbReference type="GO" id="GO:0008168">
    <property type="term" value="F:methyltransferase activity"/>
    <property type="evidence" value="ECO:0007669"/>
    <property type="project" value="UniProtKB-KW"/>
</dbReference>
<protein>
    <submittedName>
        <fullName evidence="1">MCP methyltransferase, CheR-type</fullName>
    </submittedName>
</protein>
<proteinExistence type="predicted"/>
<sequence length="496" mass="56730">MADLPTCRPGYGTEFQTNFSWYLPGRNTVYSKTQIDPVVSFRNSQGEQARGTIINLQRKSLVMEVYNPYSIVQVSEVLSDLSVKMGVEHAYSGKAVVISMVNTGLTAIVSVTLIAEWRELSGGALEARAVGEEARRFVQDWSERFKIRRDYQIAVNQIRAFLSDMSRWVEQADLADTMPKEGKSLREDFFLELASPLMERTKFYFDEFEGEARLVDEELAPAHRAFAQAALHPLLLRSPFVFRTFTKPLGYAGDYQMVNQMLDDPRQGPSTYFQIVNAAFLQTAVARAHRNRVELLVDYLTRLANEARAAQRPFRVLNVGCGPAQEIQRFMQEYDEPEWLTFELLDFSQETLDWTRDRLGSIAQKTAARMTISYTHDSVHNLLKRRMHADASDVREFDAVYCAGLFDYLSDKVCARLNQHFASRTRRGGRLLVTNVHADNPERFSMEHVLEWYLIYRNEAQMAEIMPENCGEPRLYTDATGVNVFAEVVIGQQQVA</sequence>
<reference evidence="2" key="1">
    <citation type="submission" date="2017-04" db="EMBL/GenBank/DDBJ databases">
        <authorList>
            <person name="Varghese N."/>
            <person name="Submissions S."/>
        </authorList>
    </citation>
    <scope>NUCLEOTIDE SEQUENCE [LARGE SCALE GENOMIC DNA]</scope>
    <source>
        <strain evidence="2">LMG 29540</strain>
    </source>
</reference>
<dbReference type="SUPFAM" id="SSF53335">
    <property type="entry name" value="S-adenosyl-L-methionine-dependent methyltransferases"/>
    <property type="match status" value="1"/>
</dbReference>
<organism evidence="1 2">
    <name type="scientific">Paraburkholderia susongensis</name>
    <dbReference type="NCBI Taxonomy" id="1515439"/>
    <lineage>
        <taxon>Bacteria</taxon>
        <taxon>Pseudomonadati</taxon>
        <taxon>Pseudomonadota</taxon>
        <taxon>Betaproteobacteria</taxon>
        <taxon>Burkholderiales</taxon>
        <taxon>Burkholderiaceae</taxon>
        <taxon>Paraburkholderia</taxon>
    </lineage>
</organism>
<dbReference type="InterPro" id="IPR029063">
    <property type="entry name" value="SAM-dependent_MTases_sf"/>
</dbReference>
<dbReference type="GO" id="GO:0032259">
    <property type="term" value="P:methylation"/>
    <property type="evidence" value="ECO:0007669"/>
    <property type="project" value="UniProtKB-KW"/>
</dbReference>
<dbReference type="Gene3D" id="3.40.50.150">
    <property type="entry name" value="Vaccinia Virus protein VP39"/>
    <property type="match status" value="1"/>
</dbReference>
<keyword evidence="1" id="KW-0808">Transferase</keyword>
<keyword evidence="1" id="KW-0489">Methyltransferase</keyword>
<dbReference type="EMBL" id="FXAT01000001">
    <property type="protein sequence ID" value="SMG17395.1"/>
    <property type="molecule type" value="Genomic_DNA"/>
</dbReference>
<dbReference type="AlphaFoldDB" id="A0A1X7IQL1"/>
<evidence type="ECO:0000313" key="1">
    <source>
        <dbReference type="EMBL" id="SMG17395.1"/>
    </source>
</evidence>
<name>A0A1X7IQL1_9BURK</name>
<accession>A0A1X7IQL1</accession>
<keyword evidence="2" id="KW-1185">Reference proteome</keyword>
<dbReference type="Proteomes" id="UP000193228">
    <property type="component" value="Unassembled WGS sequence"/>
</dbReference>
<dbReference type="STRING" id="1515439.SAMN06265784_101945"/>
<evidence type="ECO:0000313" key="2">
    <source>
        <dbReference type="Proteomes" id="UP000193228"/>
    </source>
</evidence>
<gene>
    <name evidence="1" type="ORF">SAMN06265784_101945</name>
</gene>